<dbReference type="GO" id="GO:0044183">
    <property type="term" value="F:protein folding chaperone"/>
    <property type="evidence" value="ECO:0007669"/>
    <property type="project" value="InterPro"/>
</dbReference>
<dbReference type="SMART" id="SM00883">
    <property type="entry name" value="Cpn10"/>
    <property type="match status" value="1"/>
</dbReference>
<evidence type="ECO:0000256" key="2">
    <source>
        <dbReference type="ARBA" id="ARBA00023186"/>
    </source>
</evidence>
<dbReference type="GO" id="GO:0005759">
    <property type="term" value="C:mitochondrial matrix"/>
    <property type="evidence" value="ECO:0007669"/>
    <property type="project" value="TreeGrafter"/>
</dbReference>
<dbReference type="Gene3D" id="2.30.33.40">
    <property type="entry name" value="GroES chaperonin"/>
    <property type="match status" value="1"/>
</dbReference>
<dbReference type="AlphaFoldDB" id="A0A9W4SSB3"/>
<comment type="function">
    <text evidence="3">Eukaryotic CPN10 homolog which is essential for mitochondrial protein biogenesis, together with CPN60. Binds to CPN60 in the presence of Mg-ATP and suppresses the ATPase activity of the latter.</text>
</comment>
<dbReference type="InterPro" id="IPR011032">
    <property type="entry name" value="GroES-like_sf"/>
</dbReference>
<reference evidence="5" key="1">
    <citation type="submission" date="2022-08" db="EMBL/GenBank/DDBJ databases">
        <authorList>
            <person name="Kallberg Y."/>
            <person name="Tangrot J."/>
            <person name="Rosling A."/>
        </authorList>
    </citation>
    <scope>NUCLEOTIDE SEQUENCE</scope>
    <source>
        <strain evidence="5">Wild A</strain>
    </source>
</reference>
<evidence type="ECO:0000256" key="3">
    <source>
        <dbReference type="ARBA" id="ARBA00056825"/>
    </source>
</evidence>
<comment type="similarity">
    <text evidence="1 4">Belongs to the GroES chaperonin family.</text>
</comment>
<dbReference type="HAMAP" id="MF_00580">
    <property type="entry name" value="CH10"/>
    <property type="match status" value="1"/>
</dbReference>
<dbReference type="GO" id="GO:0005524">
    <property type="term" value="F:ATP binding"/>
    <property type="evidence" value="ECO:0007669"/>
    <property type="project" value="InterPro"/>
</dbReference>
<comment type="caution">
    <text evidence="5">The sequence shown here is derived from an EMBL/GenBank/DDBJ whole genome shotgun (WGS) entry which is preliminary data.</text>
</comment>
<keyword evidence="6" id="KW-1185">Reference proteome</keyword>
<name>A0A9W4SSB3_9GLOM</name>
<dbReference type="InterPro" id="IPR020818">
    <property type="entry name" value="Chaperonin_GroES"/>
</dbReference>
<dbReference type="GO" id="GO:0051087">
    <property type="term" value="F:protein-folding chaperone binding"/>
    <property type="evidence" value="ECO:0007669"/>
    <property type="project" value="TreeGrafter"/>
</dbReference>
<dbReference type="Proteomes" id="UP001153678">
    <property type="component" value="Unassembled WGS sequence"/>
</dbReference>
<gene>
    <name evidence="5" type="ORF">FWILDA_LOCUS8053</name>
</gene>
<sequence length="105" mass="11399">MALATKNVKAIIPLLDRILVQRIKAQQKTAAGILIPEKSLESLNEGQVISVGKGALDKDGKHVPNQVKPGDRVLLPTYGGNPIKVGDEEYALFRDSEILAKIDEK</sequence>
<dbReference type="OrthoDB" id="184876at2759"/>
<evidence type="ECO:0000313" key="5">
    <source>
        <dbReference type="EMBL" id="CAI2177366.1"/>
    </source>
</evidence>
<dbReference type="GO" id="GO:0046872">
    <property type="term" value="F:metal ion binding"/>
    <property type="evidence" value="ECO:0007669"/>
    <property type="project" value="TreeGrafter"/>
</dbReference>
<evidence type="ECO:0000313" key="6">
    <source>
        <dbReference type="Proteomes" id="UP001153678"/>
    </source>
</evidence>
<dbReference type="InterPro" id="IPR037124">
    <property type="entry name" value="Chaperonin_GroES_sf"/>
</dbReference>
<evidence type="ECO:0000256" key="4">
    <source>
        <dbReference type="RuleBase" id="RU003479"/>
    </source>
</evidence>
<dbReference type="GO" id="GO:0051082">
    <property type="term" value="F:unfolded protein binding"/>
    <property type="evidence" value="ECO:0007669"/>
    <property type="project" value="TreeGrafter"/>
</dbReference>
<dbReference type="PRINTS" id="PR00297">
    <property type="entry name" value="CHAPERONIN10"/>
</dbReference>
<dbReference type="Pfam" id="PF00166">
    <property type="entry name" value="Cpn10"/>
    <property type="match status" value="1"/>
</dbReference>
<protein>
    <submittedName>
        <fullName evidence="5">16733_t:CDS:1</fullName>
    </submittedName>
</protein>
<dbReference type="FunFam" id="2.30.33.40:FF:000002">
    <property type="entry name" value="10 kDa chaperonin, mitochondrial"/>
    <property type="match status" value="1"/>
</dbReference>
<keyword evidence="2 4" id="KW-0143">Chaperone</keyword>
<dbReference type="PANTHER" id="PTHR10772:SF0">
    <property type="entry name" value="10 KDA HEAT SHOCK PROTEIN, MITOCHONDRIAL"/>
    <property type="match status" value="1"/>
</dbReference>
<accession>A0A9W4SSB3</accession>
<dbReference type="CDD" id="cd00320">
    <property type="entry name" value="cpn10"/>
    <property type="match status" value="1"/>
</dbReference>
<dbReference type="PANTHER" id="PTHR10772">
    <property type="entry name" value="10 KDA HEAT SHOCK PROTEIN"/>
    <property type="match status" value="1"/>
</dbReference>
<organism evidence="5 6">
    <name type="scientific">Funneliformis geosporum</name>
    <dbReference type="NCBI Taxonomy" id="1117311"/>
    <lineage>
        <taxon>Eukaryota</taxon>
        <taxon>Fungi</taxon>
        <taxon>Fungi incertae sedis</taxon>
        <taxon>Mucoromycota</taxon>
        <taxon>Glomeromycotina</taxon>
        <taxon>Glomeromycetes</taxon>
        <taxon>Glomerales</taxon>
        <taxon>Glomeraceae</taxon>
        <taxon>Funneliformis</taxon>
    </lineage>
</organism>
<dbReference type="EMBL" id="CAMKVN010001659">
    <property type="protein sequence ID" value="CAI2177366.1"/>
    <property type="molecule type" value="Genomic_DNA"/>
</dbReference>
<evidence type="ECO:0000256" key="1">
    <source>
        <dbReference type="ARBA" id="ARBA00006975"/>
    </source>
</evidence>
<proteinExistence type="inferred from homology"/>
<dbReference type="SUPFAM" id="SSF50129">
    <property type="entry name" value="GroES-like"/>
    <property type="match status" value="1"/>
</dbReference>